<name>A0A3L9DQ61_9STRE</name>
<evidence type="ECO:0000259" key="4">
    <source>
        <dbReference type="Pfam" id="PF08241"/>
    </source>
</evidence>
<dbReference type="PANTHER" id="PTHR43464:SF19">
    <property type="entry name" value="UBIQUINONE BIOSYNTHESIS O-METHYLTRANSFERASE, MITOCHONDRIAL"/>
    <property type="match status" value="1"/>
</dbReference>
<sequence>MSVNLETYKEMLTQPWGKIMYELIFAQLEGIKGKRILDFGAGFGLTAQHLSQENTVTAIEPNADMLFADAGKSFTKIHGSLDALKQLPNAQFDAIICHNVMEYIPEDERPSYFSEFERLLVPGGQLSLIKHNQVGKVMQAVVFSNDINLALDLLDGKSYESLSFANGTTYDFEDLKEYTSLTLQNYRGLRTFYALQPNSVKSEEGWLDNLLKAELAVADLTPYKDISFLQHLTLVKKV</sequence>
<evidence type="ECO:0000313" key="6">
    <source>
        <dbReference type="Proteomes" id="UP000279194"/>
    </source>
</evidence>
<dbReference type="Proteomes" id="UP000279194">
    <property type="component" value="Unassembled WGS sequence"/>
</dbReference>
<accession>A0A3L9DQ61</accession>
<comment type="caution">
    <text evidence="5">The sequence shown here is derived from an EMBL/GenBank/DDBJ whole genome shotgun (WGS) entry which is preliminary data.</text>
</comment>
<evidence type="ECO:0000256" key="2">
    <source>
        <dbReference type="ARBA" id="ARBA00022679"/>
    </source>
</evidence>
<proteinExistence type="predicted"/>
<dbReference type="InterPro" id="IPR013216">
    <property type="entry name" value="Methyltransf_11"/>
</dbReference>
<dbReference type="CDD" id="cd02440">
    <property type="entry name" value="AdoMet_MTases"/>
    <property type="match status" value="1"/>
</dbReference>
<dbReference type="PANTHER" id="PTHR43464">
    <property type="entry name" value="METHYLTRANSFERASE"/>
    <property type="match status" value="1"/>
</dbReference>
<dbReference type="Pfam" id="PF08241">
    <property type="entry name" value="Methyltransf_11"/>
    <property type="match status" value="1"/>
</dbReference>
<dbReference type="Gene3D" id="3.40.50.150">
    <property type="entry name" value="Vaccinia Virus protein VP39"/>
    <property type="match status" value="1"/>
</dbReference>
<protein>
    <submittedName>
        <fullName evidence="5">Class I SAM-dependent methyltransferase</fullName>
    </submittedName>
</protein>
<dbReference type="OrthoDB" id="4697647at2"/>
<dbReference type="AlphaFoldDB" id="A0A3L9DQ61"/>
<dbReference type="InterPro" id="IPR029063">
    <property type="entry name" value="SAM-dependent_MTases_sf"/>
</dbReference>
<dbReference type="RefSeq" id="WP_121835807.1">
    <property type="nucleotide sequence ID" value="NZ_RCVM01000012.1"/>
</dbReference>
<organism evidence="5 6">
    <name type="scientific">Streptococcus hillyeri</name>
    <dbReference type="NCBI Taxonomy" id="2282420"/>
    <lineage>
        <taxon>Bacteria</taxon>
        <taxon>Bacillati</taxon>
        <taxon>Bacillota</taxon>
        <taxon>Bacilli</taxon>
        <taxon>Lactobacillales</taxon>
        <taxon>Streptococcaceae</taxon>
        <taxon>Streptococcus</taxon>
    </lineage>
</organism>
<feature type="domain" description="Methyltransferase type 11" evidence="4">
    <location>
        <begin position="37"/>
        <end position="127"/>
    </location>
</feature>
<keyword evidence="6" id="KW-1185">Reference proteome</keyword>
<evidence type="ECO:0000256" key="3">
    <source>
        <dbReference type="ARBA" id="ARBA00022691"/>
    </source>
</evidence>
<dbReference type="GO" id="GO:0008757">
    <property type="term" value="F:S-adenosylmethionine-dependent methyltransferase activity"/>
    <property type="evidence" value="ECO:0007669"/>
    <property type="project" value="InterPro"/>
</dbReference>
<keyword evidence="2 5" id="KW-0808">Transferase</keyword>
<dbReference type="EMBL" id="RCVM01000012">
    <property type="protein sequence ID" value="RLY02764.1"/>
    <property type="molecule type" value="Genomic_DNA"/>
</dbReference>
<evidence type="ECO:0000256" key="1">
    <source>
        <dbReference type="ARBA" id="ARBA00022603"/>
    </source>
</evidence>
<keyword evidence="1 5" id="KW-0489">Methyltransferase</keyword>
<dbReference type="GO" id="GO:0032259">
    <property type="term" value="P:methylation"/>
    <property type="evidence" value="ECO:0007669"/>
    <property type="project" value="UniProtKB-KW"/>
</dbReference>
<gene>
    <name evidence="5" type="ORF">EAF07_06620</name>
</gene>
<reference evidence="5 6" key="1">
    <citation type="submission" date="2018-10" db="EMBL/GenBank/DDBJ databases">
        <title>Streptococcus hillyeri sp. nov., isolated from equine tracheal sample.</title>
        <authorList>
            <person name="Macfadyen A.C."/>
            <person name="Waller A."/>
            <person name="Paterson G.K."/>
        </authorList>
    </citation>
    <scope>NUCLEOTIDE SEQUENCE [LARGE SCALE GENOMIC DNA]</scope>
    <source>
        <strain evidence="5 6">28462</strain>
    </source>
</reference>
<evidence type="ECO:0000313" key="5">
    <source>
        <dbReference type="EMBL" id="RLY02764.1"/>
    </source>
</evidence>
<dbReference type="SUPFAM" id="SSF53335">
    <property type="entry name" value="S-adenosyl-L-methionine-dependent methyltransferases"/>
    <property type="match status" value="1"/>
</dbReference>
<keyword evidence="3" id="KW-0949">S-adenosyl-L-methionine</keyword>